<organism evidence="1 2">
    <name type="scientific">Roseovarius litorisediminis</name>
    <dbReference type="NCBI Taxonomy" id="1312363"/>
    <lineage>
        <taxon>Bacteria</taxon>
        <taxon>Pseudomonadati</taxon>
        <taxon>Pseudomonadota</taxon>
        <taxon>Alphaproteobacteria</taxon>
        <taxon>Rhodobacterales</taxon>
        <taxon>Roseobacteraceae</taxon>
        <taxon>Roseovarius</taxon>
    </lineage>
</organism>
<dbReference type="EMBL" id="FWFL01000011">
    <property type="protein sequence ID" value="SLN64545.1"/>
    <property type="molecule type" value="Genomic_DNA"/>
</dbReference>
<evidence type="ECO:0000313" key="2">
    <source>
        <dbReference type="Proteomes" id="UP000193827"/>
    </source>
</evidence>
<accession>A0A1Y5TIL7</accession>
<reference evidence="1 2" key="1">
    <citation type="submission" date="2017-03" db="EMBL/GenBank/DDBJ databases">
        <authorList>
            <person name="Afonso C.L."/>
            <person name="Miller P.J."/>
            <person name="Scott M.A."/>
            <person name="Spackman E."/>
            <person name="Goraichik I."/>
            <person name="Dimitrov K.M."/>
            <person name="Suarez D.L."/>
            <person name="Swayne D.E."/>
        </authorList>
    </citation>
    <scope>NUCLEOTIDE SEQUENCE [LARGE SCALE GENOMIC DNA]</scope>
    <source>
        <strain evidence="1 2">CECT 8287</strain>
    </source>
</reference>
<keyword evidence="2" id="KW-1185">Reference proteome</keyword>
<protein>
    <submittedName>
        <fullName evidence="1">Uncharacterized protein</fullName>
    </submittedName>
</protein>
<dbReference type="Proteomes" id="UP000193827">
    <property type="component" value="Unassembled WGS sequence"/>
</dbReference>
<sequence length="133" mass="15404">MNVQFGQWCRSDSGPFGKIEKQMQDKHWHILEEDGVLTYARRVPVRFDLAVRTTLPSGSRRRIARQIRQDIWRVLRDLRGFSPVVQVTRVDAGLDVIAGGQVDGRFARAMAETRIGEVLECPRNRARWMRWAA</sequence>
<proteinExistence type="predicted"/>
<evidence type="ECO:0000313" key="1">
    <source>
        <dbReference type="EMBL" id="SLN64545.1"/>
    </source>
</evidence>
<name>A0A1Y5TIL7_9RHOB</name>
<gene>
    <name evidence="1" type="ORF">PEL8287_03560</name>
</gene>
<dbReference type="AlphaFoldDB" id="A0A1Y5TIL7"/>